<feature type="domain" description="Glycosyltransferase 2-like" evidence="3">
    <location>
        <begin position="19"/>
        <end position="137"/>
    </location>
</feature>
<reference evidence="4 5" key="1">
    <citation type="submission" date="2020-03" db="EMBL/GenBank/DDBJ databases">
        <title>Metagenomic, metatranscriptomic, and metabolomic analyses revealed the key microbes and metabolic features during the fermentation of ganjang, Korean traditional soy sauce.</title>
        <authorList>
            <person name="Chun B.H."/>
            <person name="Jeon C.O."/>
        </authorList>
    </citation>
    <scope>NUCLEOTIDE SEQUENCE [LARGE SCALE GENOMIC DNA]</scope>
    <source>
        <strain evidence="4 5">KG14</strain>
    </source>
</reference>
<dbReference type="InterPro" id="IPR001173">
    <property type="entry name" value="Glyco_trans_2-like"/>
</dbReference>
<proteinExistence type="inferred from homology"/>
<evidence type="ECO:0000259" key="3">
    <source>
        <dbReference type="Pfam" id="PF00535"/>
    </source>
</evidence>
<evidence type="ECO:0000313" key="4">
    <source>
        <dbReference type="EMBL" id="NWN92701.1"/>
    </source>
</evidence>
<keyword evidence="4" id="KW-0808">Transferase</keyword>
<protein>
    <submittedName>
        <fullName evidence="4">Glycosyltransferase family 2 protein</fullName>
    </submittedName>
</protein>
<feature type="transmembrane region" description="Helical" evidence="2">
    <location>
        <begin position="241"/>
        <end position="260"/>
    </location>
</feature>
<evidence type="ECO:0000313" key="5">
    <source>
        <dbReference type="Proteomes" id="UP000536442"/>
    </source>
</evidence>
<dbReference type="SUPFAM" id="SSF53448">
    <property type="entry name" value="Nucleotide-diphospho-sugar transferases"/>
    <property type="match status" value="1"/>
</dbReference>
<accession>A0A851I3L5</accession>
<dbReference type="EMBL" id="JABEVQ010000008">
    <property type="protein sequence ID" value="NWN92701.1"/>
    <property type="molecule type" value="Genomic_DNA"/>
</dbReference>
<comment type="caution">
    <text evidence="4">The sequence shown here is derived from an EMBL/GenBank/DDBJ whole genome shotgun (WGS) entry which is preliminary data.</text>
</comment>
<evidence type="ECO:0000256" key="2">
    <source>
        <dbReference type="SAM" id="Phobius"/>
    </source>
</evidence>
<comment type="similarity">
    <text evidence="1">Belongs to the glycosyltransferase 2 family. WaaE/KdtX subfamily.</text>
</comment>
<sequence length="264" mass="29663">MPDRYLRAEGSGGLSVKLSAMLITKNAGPDFAKCLESLTFADEIVVLDSGSTDETVTIAEQFGARIFTSEDWPGFGPQRQRAQSYARGEWLFWVDTDEVVTDELAKSIQQAIGQATENQVFQVIRLSWFFGRFIRHSGWYPDKVVRLYRRKECGYNDALVHEKVHCPGAVVGTLKGDLLHYTATDFASYMTKSVRYASDWAEERAQRGRKASLLSACGHSAGAFVRKYMLQGGFLDGRHGFLLAVTTAIYAFNKYAALWIKTRR</sequence>
<dbReference type="GO" id="GO:0016740">
    <property type="term" value="F:transferase activity"/>
    <property type="evidence" value="ECO:0007669"/>
    <property type="project" value="UniProtKB-KW"/>
</dbReference>
<keyword evidence="5" id="KW-1185">Reference proteome</keyword>
<dbReference type="Pfam" id="PF00535">
    <property type="entry name" value="Glycos_transf_2"/>
    <property type="match status" value="1"/>
</dbReference>
<dbReference type="PANTHER" id="PTHR43630:SF2">
    <property type="entry name" value="GLYCOSYLTRANSFERASE"/>
    <property type="match status" value="1"/>
</dbReference>
<dbReference type="PANTHER" id="PTHR43630">
    <property type="entry name" value="POLY-BETA-1,6-N-ACETYL-D-GLUCOSAMINE SYNTHASE"/>
    <property type="match status" value="1"/>
</dbReference>
<evidence type="ECO:0000256" key="1">
    <source>
        <dbReference type="ARBA" id="ARBA00038494"/>
    </source>
</evidence>
<dbReference type="Gene3D" id="3.90.550.10">
    <property type="entry name" value="Spore Coat Polysaccharide Biosynthesis Protein SpsA, Chain A"/>
    <property type="match status" value="1"/>
</dbReference>
<dbReference type="InterPro" id="IPR029044">
    <property type="entry name" value="Nucleotide-diphossugar_trans"/>
</dbReference>
<gene>
    <name evidence="4" type="ORF">HLV39_14485</name>
</gene>
<dbReference type="AlphaFoldDB" id="A0A851I3L5"/>
<keyword evidence="2" id="KW-0472">Membrane</keyword>
<name>A0A851I3L5_9GAMM</name>
<dbReference type="Proteomes" id="UP000536442">
    <property type="component" value="Unassembled WGS sequence"/>
</dbReference>
<keyword evidence="2" id="KW-0812">Transmembrane</keyword>
<keyword evidence="2" id="KW-1133">Transmembrane helix</keyword>
<dbReference type="CDD" id="cd02511">
    <property type="entry name" value="Beta4Glucosyltransferase"/>
    <property type="match status" value="1"/>
</dbReference>
<organism evidence="4 5">
    <name type="scientific">Marinobacter adhaerens</name>
    <dbReference type="NCBI Taxonomy" id="1033846"/>
    <lineage>
        <taxon>Bacteria</taxon>
        <taxon>Pseudomonadati</taxon>
        <taxon>Pseudomonadota</taxon>
        <taxon>Gammaproteobacteria</taxon>
        <taxon>Pseudomonadales</taxon>
        <taxon>Marinobacteraceae</taxon>
        <taxon>Marinobacter</taxon>
    </lineage>
</organism>